<dbReference type="GO" id="GO:0016874">
    <property type="term" value="F:ligase activity"/>
    <property type="evidence" value="ECO:0007669"/>
    <property type="project" value="UniProtKB-KW"/>
</dbReference>
<evidence type="ECO:0000256" key="4">
    <source>
        <dbReference type="ARBA" id="ARBA00022723"/>
    </source>
</evidence>
<gene>
    <name evidence="10" type="ORF">ACFSKO_11485</name>
</gene>
<keyword evidence="7" id="KW-0342">GTP-binding</keyword>
<name>A0ABW5BJE3_9PROT</name>
<comment type="catalytic activity">
    <reaction evidence="9">
        <text>a 3'-end 3'-phospho-ribonucleotide-RNA + a 5'-end dephospho-ribonucleoside-RNA + GTP = a ribonucleotidyl-ribonucleotide-RNA + GMP + diphosphate</text>
        <dbReference type="Rhea" id="RHEA:68076"/>
        <dbReference type="Rhea" id="RHEA-COMP:10463"/>
        <dbReference type="Rhea" id="RHEA-COMP:13936"/>
        <dbReference type="Rhea" id="RHEA-COMP:17355"/>
        <dbReference type="ChEBI" id="CHEBI:33019"/>
        <dbReference type="ChEBI" id="CHEBI:37565"/>
        <dbReference type="ChEBI" id="CHEBI:58115"/>
        <dbReference type="ChEBI" id="CHEBI:83062"/>
        <dbReference type="ChEBI" id="CHEBI:138284"/>
        <dbReference type="ChEBI" id="CHEBI:173118"/>
        <dbReference type="EC" id="6.5.1.8"/>
    </reaction>
</comment>
<organism evidence="10 11">
    <name type="scientific">Kiloniella antarctica</name>
    <dbReference type="NCBI Taxonomy" id="1550907"/>
    <lineage>
        <taxon>Bacteria</taxon>
        <taxon>Pseudomonadati</taxon>
        <taxon>Pseudomonadota</taxon>
        <taxon>Alphaproteobacteria</taxon>
        <taxon>Rhodospirillales</taxon>
        <taxon>Kiloniellaceae</taxon>
        <taxon>Kiloniella</taxon>
    </lineage>
</organism>
<dbReference type="RefSeq" id="WP_380251629.1">
    <property type="nucleotide sequence ID" value="NZ_JBHUII010000004.1"/>
</dbReference>
<keyword evidence="8" id="KW-0464">Manganese</keyword>
<evidence type="ECO:0000256" key="9">
    <source>
        <dbReference type="ARBA" id="ARBA00047746"/>
    </source>
</evidence>
<keyword evidence="3 10" id="KW-0436">Ligase</keyword>
<evidence type="ECO:0000313" key="11">
    <source>
        <dbReference type="Proteomes" id="UP001597294"/>
    </source>
</evidence>
<keyword evidence="5" id="KW-0547">Nucleotide-binding</keyword>
<dbReference type="EMBL" id="JBHUII010000004">
    <property type="protein sequence ID" value="MFD2206243.1"/>
    <property type="molecule type" value="Genomic_DNA"/>
</dbReference>
<evidence type="ECO:0000256" key="6">
    <source>
        <dbReference type="ARBA" id="ARBA00022800"/>
    </source>
</evidence>
<sequence length="385" mass="42541">MGTLIKNRTSLSNVSDATIQRHYSTSAWIEGKAEEQLQHVSQLNRVQKVSAFPDLHPGKYGPVGCAILSDLLYPQLIGNDIGCGMSLFILDLPARKIKPEKIAKKFRVLEGKWLGNACALLEENSLPPQDFPSSLGTIGGGNHFCELQTVVQINNSELAKKADLSKGTSCLLVHSGSRGLGMQVFSSVLNELNAGLSPLTEQAEKYIASHNRAVQWASLNRYLIARRAAESLRTDFKLISDSPHNLIEEYQGHYLHRKGAAKADIPLIPLAGSRDSMSYLLSPGEKVHDALSSLAHGAGRKYDRSSMHGRIRNKKSDQIKLQRTSFGGHVVCEDKHLLIEEAPEAYKNANHVLRDLELFKLATSVATLQPLVTFKKVISRKEEYR</sequence>
<dbReference type="Proteomes" id="UP001597294">
    <property type="component" value="Unassembled WGS sequence"/>
</dbReference>
<keyword evidence="6" id="KW-0692">RNA repair</keyword>
<proteinExistence type="predicted"/>
<dbReference type="InterPro" id="IPR001233">
    <property type="entry name" value="RtcB"/>
</dbReference>
<dbReference type="SUPFAM" id="SSF103365">
    <property type="entry name" value="Hypothetical protein PH1602"/>
    <property type="match status" value="1"/>
</dbReference>
<accession>A0ABW5BJE3</accession>
<reference evidence="11" key="1">
    <citation type="journal article" date="2019" name="Int. J. Syst. Evol. Microbiol.">
        <title>The Global Catalogue of Microorganisms (GCM) 10K type strain sequencing project: providing services to taxonomists for standard genome sequencing and annotation.</title>
        <authorList>
            <consortium name="The Broad Institute Genomics Platform"/>
            <consortium name="The Broad Institute Genome Sequencing Center for Infectious Disease"/>
            <person name="Wu L."/>
            <person name="Ma J."/>
        </authorList>
    </citation>
    <scope>NUCLEOTIDE SEQUENCE [LARGE SCALE GENOMIC DNA]</scope>
    <source>
        <strain evidence="11">CGMCC 4.7192</strain>
    </source>
</reference>
<dbReference type="EC" id="6.5.1.8" evidence="2"/>
<evidence type="ECO:0000256" key="2">
    <source>
        <dbReference type="ARBA" id="ARBA00012726"/>
    </source>
</evidence>
<evidence type="ECO:0000256" key="3">
    <source>
        <dbReference type="ARBA" id="ARBA00022598"/>
    </source>
</evidence>
<evidence type="ECO:0000313" key="10">
    <source>
        <dbReference type="EMBL" id="MFD2206243.1"/>
    </source>
</evidence>
<comment type="cofactor">
    <cofactor evidence="1">
        <name>Mn(2+)</name>
        <dbReference type="ChEBI" id="CHEBI:29035"/>
    </cofactor>
</comment>
<dbReference type="InterPro" id="IPR017510">
    <property type="entry name" value="RtcB2"/>
</dbReference>
<evidence type="ECO:0000256" key="5">
    <source>
        <dbReference type="ARBA" id="ARBA00022741"/>
    </source>
</evidence>
<comment type="caution">
    <text evidence="10">The sequence shown here is derived from an EMBL/GenBank/DDBJ whole genome shotgun (WGS) entry which is preliminary data.</text>
</comment>
<evidence type="ECO:0000256" key="7">
    <source>
        <dbReference type="ARBA" id="ARBA00023134"/>
    </source>
</evidence>
<dbReference type="InterPro" id="IPR036025">
    <property type="entry name" value="RtcB-like_sf"/>
</dbReference>
<dbReference type="PANTHER" id="PTHR11118">
    <property type="entry name" value="RNA-SPLICING LIGASE RTCB HOMOLOG"/>
    <property type="match status" value="1"/>
</dbReference>
<evidence type="ECO:0000256" key="1">
    <source>
        <dbReference type="ARBA" id="ARBA00001936"/>
    </source>
</evidence>
<dbReference type="NCBIfam" id="TIGR03073">
    <property type="entry name" value="release_rtcB"/>
    <property type="match status" value="1"/>
</dbReference>
<keyword evidence="4" id="KW-0479">Metal-binding</keyword>
<dbReference type="Pfam" id="PF01139">
    <property type="entry name" value="RtcB"/>
    <property type="match status" value="2"/>
</dbReference>
<dbReference type="PANTHER" id="PTHR11118:SF1">
    <property type="entry name" value="RNA-SPLICING LIGASE RTCB HOMOLOG"/>
    <property type="match status" value="1"/>
</dbReference>
<dbReference type="Gene3D" id="3.90.1860.10">
    <property type="entry name" value="tRNA-splicing ligase RtcB"/>
    <property type="match status" value="1"/>
</dbReference>
<protein>
    <recommendedName>
        <fullName evidence="2">3'-phosphate/5'-hydroxy nucleic acid ligase</fullName>
        <ecNumber evidence="2">6.5.1.8</ecNumber>
    </recommendedName>
</protein>
<keyword evidence="11" id="KW-1185">Reference proteome</keyword>
<evidence type="ECO:0000256" key="8">
    <source>
        <dbReference type="ARBA" id="ARBA00023211"/>
    </source>
</evidence>